<sequence length="103" mass="12081">MDQGNTSDLSHLITCGNRLDTIFRRVTSNKRKWIFNNQPWFCVSNTKRNKTHKQPMRESKEKHGECEGELLVGARNAALEPLQREKELLFFSRFITQLCLVDE</sequence>
<evidence type="ECO:0000313" key="1">
    <source>
        <dbReference type="EMBL" id="GBM10605.1"/>
    </source>
</evidence>
<comment type="caution">
    <text evidence="1">The sequence shown here is derived from an EMBL/GenBank/DDBJ whole genome shotgun (WGS) entry which is preliminary data.</text>
</comment>
<proteinExistence type="predicted"/>
<organism evidence="1 2">
    <name type="scientific">Araneus ventricosus</name>
    <name type="common">Orbweaver spider</name>
    <name type="synonym">Epeira ventricosa</name>
    <dbReference type="NCBI Taxonomy" id="182803"/>
    <lineage>
        <taxon>Eukaryota</taxon>
        <taxon>Metazoa</taxon>
        <taxon>Ecdysozoa</taxon>
        <taxon>Arthropoda</taxon>
        <taxon>Chelicerata</taxon>
        <taxon>Arachnida</taxon>
        <taxon>Araneae</taxon>
        <taxon>Araneomorphae</taxon>
        <taxon>Entelegynae</taxon>
        <taxon>Araneoidea</taxon>
        <taxon>Araneidae</taxon>
        <taxon>Araneus</taxon>
    </lineage>
</organism>
<reference evidence="1 2" key="1">
    <citation type="journal article" date="2019" name="Sci. Rep.">
        <title>Orb-weaving spider Araneus ventricosus genome elucidates the spidroin gene catalogue.</title>
        <authorList>
            <person name="Kono N."/>
            <person name="Nakamura H."/>
            <person name="Ohtoshi R."/>
            <person name="Moran D.A.P."/>
            <person name="Shinohara A."/>
            <person name="Yoshida Y."/>
            <person name="Fujiwara M."/>
            <person name="Mori M."/>
            <person name="Tomita M."/>
            <person name="Arakawa K."/>
        </authorList>
    </citation>
    <scope>NUCLEOTIDE SEQUENCE [LARGE SCALE GENOMIC DNA]</scope>
</reference>
<name>A0A4Y2D4X7_ARAVE</name>
<evidence type="ECO:0000313" key="2">
    <source>
        <dbReference type="Proteomes" id="UP000499080"/>
    </source>
</evidence>
<dbReference type="AlphaFoldDB" id="A0A4Y2D4X7"/>
<keyword evidence="2" id="KW-1185">Reference proteome</keyword>
<gene>
    <name evidence="1" type="ORF">AVEN_21925_1</name>
</gene>
<protein>
    <submittedName>
        <fullName evidence="1">Uncharacterized protein</fullName>
    </submittedName>
</protein>
<dbReference type="Proteomes" id="UP000499080">
    <property type="component" value="Unassembled WGS sequence"/>
</dbReference>
<accession>A0A4Y2D4X7</accession>
<dbReference type="EMBL" id="BGPR01000288">
    <property type="protein sequence ID" value="GBM10605.1"/>
    <property type="molecule type" value="Genomic_DNA"/>
</dbReference>